<reference evidence="2" key="1">
    <citation type="journal article" date="2023" name="Front. Plant Sci.">
        <title>Chromosomal-level genome assembly of Melastoma candidum provides insights into trichome evolution.</title>
        <authorList>
            <person name="Zhong Y."/>
            <person name="Wu W."/>
            <person name="Sun C."/>
            <person name="Zou P."/>
            <person name="Liu Y."/>
            <person name="Dai S."/>
            <person name="Zhou R."/>
        </authorList>
    </citation>
    <scope>NUCLEOTIDE SEQUENCE [LARGE SCALE GENOMIC DNA]</scope>
</reference>
<dbReference type="EMBL" id="CM042891">
    <property type="protein sequence ID" value="KAI4304034.1"/>
    <property type="molecule type" value="Genomic_DNA"/>
</dbReference>
<organism evidence="1 2">
    <name type="scientific">Melastoma candidum</name>
    <dbReference type="NCBI Taxonomy" id="119954"/>
    <lineage>
        <taxon>Eukaryota</taxon>
        <taxon>Viridiplantae</taxon>
        <taxon>Streptophyta</taxon>
        <taxon>Embryophyta</taxon>
        <taxon>Tracheophyta</taxon>
        <taxon>Spermatophyta</taxon>
        <taxon>Magnoliopsida</taxon>
        <taxon>eudicotyledons</taxon>
        <taxon>Gunneridae</taxon>
        <taxon>Pentapetalae</taxon>
        <taxon>rosids</taxon>
        <taxon>malvids</taxon>
        <taxon>Myrtales</taxon>
        <taxon>Melastomataceae</taxon>
        <taxon>Melastomatoideae</taxon>
        <taxon>Melastomateae</taxon>
        <taxon>Melastoma</taxon>
    </lineage>
</organism>
<proteinExistence type="predicted"/>
<gene>
    <name evidence="1" type="ORF">MLD38_039598</name>
</gene>
<keyword evidence="2" id="KW-1185">Reference proteome</keyword>
<name>A0ACB9L3Z0_9MYRT</name>
<comment type="caution">
    <text evidence="1">The sequence shown here is derived from an EMBL/GenBank/DDBJ whole genome shotgun (WGS) entry which is preliminary data.</text>
</comment>
<sequence>MTSSVRSILDKPLCQLTEDDISQLTREDCRKFLKDKGMRRPSWNKSQAIQQVISLKALLEGTGDDSDAAKCKTLKRIVVSSSPSENPLPRGNSDSPESGKEQSVGGGTDMEEVIPSRQKNSGESAMHIDVGSPPAEPAQNVLSPRKIAPEDPLSQMTIFYRGKVNVYEKVSPDKARAIMLFAASPIPSPHNIPLSGSMAVWSFSSHMQASHERVGPLPPRSTTAHGMSAGVISPDLEGQHNRKVSLQKYFDKKKDRVKFKSRKELGATSSGLEMFVNPQIRVPVVDGQLSRSTTGSSPPRGCVHGKDSLSFS</sequence>
<evidence type="ECO:0000313" key="2">
    <source>
        <dbReference type="Proteomes" id="UP001057402"/>
    </source>
</evidence>
<protein>
    <submittedName>
        <fullName evidence="1">Uncharacterized protein</fullName>
    </submittedName>
</protein>
<evidence type="ECO:0000313" key="1">
    <source>
        <dbReference type="EMBL" id="KAI4304034.1"/>
    </source>
</evidence>
<accession>A0ACB9L3Z0</accession>
<dbReference type="Proteomes" id="UP001057402">
    <property type="component" value="Chromosome 12"/>
</dbReference>